<dbReference type="GO" id="GO:0008168">
    <property type="term" value="F:methyltransferase activity"/>
    <property type="evidence" value="ECO:0007669"/>
    <property type="project" value="UniProtKB-KW"/>
</dbReference>
<organism evidence="4 5">
    <name type="scientific">Alkalibacter rhizosphaerae</name>
    <dbReference type="NCBI Taxonomy" id="2815577"/>
    <lineage>
        <taxon>Bacteria</taxon>
        <taxon>Bacillati</taxon>
        <taxon>Bacillota</taxon>
        <taxon>Clostridia</taxon>
        <taxon>Eubacteriales</taxon>
        <taxon>Eubacteriaceae</taxon>
        <taxon>Alkalibacter</taxon>
    </lineage>
</organism>
<protein>
    <submittedName>
        <fullName evidence="4">Trimethylamine methyltransferase family protein</fullName>
    </submittedName>
</protein>
<dbReference type="Gene3D" id="3.20.20.480">
    <property type="entry name" value="Trimethylamine methyltransferase-like"/>
    <property type="match status" value="1"/>
</dbReference>
<dbReference type="Proteomes" id="UP000663499">
    <property type="component" value="Chromosome"/>
</dbReference>
<dbReference type="Pfam" id="PF06253">
    <property type="entry name" value="MTTB"/>
    <property type="match status" value="1"/>
</dbReference>
<dbReference type="EMBL" id="CP071444">
    <property type="protein sequence ID" value="QSX08093.1"/>
    <property type="molecule type" value="Genomic_DNA"/>
</dbReference>
<evidence type="ECO:0000313" key="4">
    <source>
        <dbReference type="EMBL" id="QSX08093.1"/>
    </source>
</evidence>
<sequence length="480" mass="53365">MKYYEQFISKKDVERIHENVVRIFENVGVVFENQRALDTFKEHGARVEGNKVFIPRNMLEEAVKTAPETFQIHANTVGDATLGGGSMLAGGIGGNIYIQDGGRVRKMTNRDVVDQFKLNETSPVTQYGLVNPFMETTGFSSDQKIYGRMAFALKYSSKYRFSVNCITDGVEADQVYDKVKKGIQLVRDFEGIQDKPVIMEGINPLSPLAFDNAPIEKLYANCHEGQALWFTPCSMPLLTGPPSVAGLLSTTTAEALAGLVLAQLVRPGTPVVFGNTSASTNMRTIQLCIGSPEATLIAYATAAMADFYKLPFRNGGALSDAKDVDFQAGAESMMLLQATLASKPDYILHMCGVLGTFNIVSFEKFLLDEEIIAMVQRQLAGITVDDNTLSYDMIEKVGARGNYLQGRTPKMFRQEYQMAKLFNKEDPNQWQKEGSISVRENAREKVMDRLESYQAPTLEKEQLELIEKYIPAAFKDSIKF</sequence>
<dbReference type="AlphaFoldDB" id="A0A975AHJ9"/>
<dbReference type="InterPro" id="IPR038601">
    <property type="entry name" value="MttB-like_sf"/>
</dbReference>
<evidence type="ECO:0000256" key="1">
    <source>
        <dbReference type="ARBA" id="ARBA00007137"/>
    </source>
</evidence>
<dbReference type="KEGG" id="alka:J0B03_09850"/>
<dbReference type="GO" id="GO:0015948">
    <property type="term" value="P:methanogenesis"/>
    <property type="evidence" value="ECO:0007669"/>
    <property type="project" value="InterPro"/>
</dbReference>
<keyword evidence="2 4" id="KW-0489">Methyltransferase</keyword>
<evidence type="ECO:0000256" key="3">
    <source>
        <dbReference type="ARBA" id="ARBA00022679"/>
    </source>
</evidence>
<dbReference type="RefSeq" id="WP_207299435.1">
    <property type="nucleotide sequence ID" value="NZ_CP071444.1"/>
</dbReference>
<gene>
    <name evidence="4" type="ORF">J0B03_09850</name>
</gene>
<proteinExistence type="inferred from homology"/>
<keyword evidence="3" id="KW-0808">Transferase</keyword>
<dbReference type="GO" id="GO:0032259">
    <property type="term" value="P:methylation"/>
    <property type="evidence" value="ECO:0007669"/>
    <property type="project" value="UniProtKB-KW"/>
</dbReference>
<accession>A0A975AHJ9</accession>
<evidence type="ECO:0000256" key="2">
    <source>
        <dbReference type="ARBA" id="ARBA00022603"/>
    </source>
</evidence>
<evidence type="ECO:0000313" key="5">
    <source>
        <dbReference type="Proteomes" id="UP000663499"/>
    </source>
</evidence>
<dbReference type="InterPro" id="IPR010426">
    <property type="entry name" value="MTTB_MeTrfase"/>
</dbReference>
<keyword evidence="5" id="KW-1185">Reference proteome</keyword>
<comment type="similarity">
    <text evidence="1">Belongs to the trimethylamine methyltransferase family.</text>
</comment>
<name>A0A975AHJ9_9FIRM</name>
<reference evidence="4" key="1">
    <citation type="submission" date="2021-03" db="EMBL/GenBank/DDBJ databases">
        <title>Alkalibacter marinus sp. nov., isolated from tidal flat sediment.</title>
        <authorList>
            <person name="Namirimu T."/>
            <person name="Yang J.-A."/>
            <person name="Yang S.-H."/>
            <person name="Kim Y.-J."/>
            <person name="Kwon K.K."/>
        </authorList>
    </citation>
    <scope>NUCLEOTIDE SEQUENCE</scope>
    <source>
        <strain evidence="4">ES005</strain>
    </source>
</reference>